<dbReference type="EMBL" id="BAAALF010000036">
    <property type="protein sequence ID" value="GAA1234888.1"/>
    <property type="molecule type" value="Genomic_DNA"/>
</dbReference>
<reference evidence="10 11" key="1">
    <citation type="journal article" date="2019" name="Int. J. Syst. Evol. Microbiol.">
        <title>The Global Catalogue of Microorganisms (GCM) 10K type strain sequencing project: providing services to taxonomists for standard genome sequencing and annotation.</title>
        <authorList>
            <consortium name="The Broad Institute Genomics Platform"/>
            <consortium name="The Broad Institute Genome Sequencing Center for Infectious Disease"/>
            <person name="Wu L."/>
            <person name="Ma J."/>
        </authorList>
    </citation>
    <scope>NUCLEOTIDE SEQUENCE [LARGE SCALE GENOMIC DNA]</scope>
    <source>
        <strain evidence="10 11">JCM 13004</strain>
    </source>
</reference>
<keyword evidence="6 8" id="KW-0472">Membrane</keyword>
<evidence type="ECO:0000256" key="3">
    <source>
        <dbReference type="ARBA" id="ARBA00022475"/>
    </source>
</evidence>
<protein>
    <recommendedName>
        <fullName evidence="9">EamA domain-containing protein</fullName>
    </recommendedName>
</protein>
<sequence length="330" mass="34551">MLKGYLLIGLSATGFGLMPVFATFAYRDGLTLPTLLFLRFALAAAVFLPYAIRHARRTGPPKRADLLRLVVLGGVLYTAQSALYFSSVKHISPALAALLLYVYPALVATVSAVVGRDRPSLAIIGSILASFAGVSLVLGRIGADLNIVGVLQVLGAAGVYTVYILYGDRVSGRVHPVVMTACVSAAAAVSFLLYGAATGDLRLDFAFRGWLWVLALALVSTVVAILCFFLGMTLIGPTRASIGSMLEPVVSIVASAVLLSSGLTWLQLLGAALVLTGATAGVLSRRPPSPDARPAPPPRLPRDHGTPPPPQPSRDHDAAPSRSGQPPPRR</sequence>
<feature type="transmembrane region" description="Helical" evidence="8">
    <location>
        <begin position="147"/>
        <end position="166"/>
    </location>
</feature>
<feature type="domain" description="EamA" evidence="9">
    <location>
        <begin position="3"/>
        <end position="138"/>
    </location>
</feature>
<evidence type="ECO:0000256" key="5">
    <source>
        <dbReference type="ARBA" id="ARBA00022989"/>
    </source>
</evidence>
<feature type="compositionally biased region" description="Pro residues" evidence="7">
    <location>
        <begin position="287"/>
        <end position="299"/>
    </location>
</feature>
<feature type="transmembrane region" description="Helical" evidence="8">
    <location>
        <begin position="242"/>
        <end position="259"/>
    </location>
</feature>
<accession>A0ABN1W794</accession>
<comment type="similarity">
    <text evidence="2">Belongs to the EamA transporter family.</text>
</comment>
<dbReference type="InterPro" id="IPR037185">
    <property type="entry name" value="EmrE-like"/>
</dbReference>
<dbReference type="InterPro" id="IPR051258">
    <property type="entry name" value="Diverse_Substrate_Transporter"/>
</dbReference>
<name>A0ABN1W794_9ACTN</name>
<dbReference type="SUPFAM" id="SSF103481">
    <property type="entry name" value="Multidrug resistance efflux transporter EmrE"/>
    <property type="match status" value="2"/>
</dbReference>
<feature type="transmembrane region" description="Helical" evidence="8">
    <location>
        <begin position="91"/>
        <end position="114"/>
    </location>
</feature>
<dbReference type="Proteomes" id="UP001500037">
    <property type="component" value="Unassembled WGS sequence"/>
</dbReference>
<feature type="transmembrane region" description="Helical" evidence="8">
    <location>
        <begin position="64"/>
        <end position="85"/>
    </location>
</feature>
<dbReference type="PANTHER" id="PTHR42920:SF5">
    <property type="entry name" value="EAMA DOMAIN-CONTAINING PROTEIN"/>
    <property type="match status" value="1"/>
</dbReference>
<evidence type="ECO:0000313" key="10">
    <source>
        <dbReference type="EMBL" id="GAA1234888.1"/>
    </source>
</evidence>
<comment type="subcellular location">
    <subcellularLocation>
        <location evidence="1">Cell membrane</location>
        <topology evidence="1">Multi-pass membrane protein</topology>
    </subcellularLocation>
</comment>
<feature type="transmembrane region" description="Helical" evidence="8">
    <location>
        <begin position="121"/>
        <end position="141"/>
    </location>
</feature>
<feature type="transmembrane region" description="Helical" evidence="8">
    <location>
        <begin position="32"/>
        <end position="52"/>
    </location>
</feature>
<evidence type="ECO:0000256" key="1">
    <source>
        <dbReference type="ARBA" id="ARBA00004651"/>
    </source>
</evidence>
<organism evidence="10 11">
    <name type="scientific">Kitasatospora nipponensis</name>
    <dbReference type="NCBI Taxonomy" id="258049"/>
    <lineage>
        <taxon>Bacteria</taxon>
        <taxon>Bacillati</taxon>
        <taxon>Actinomycetota</taxon>
        <taxon>Actinomycetes</taxon>
        <taxon>Kitasatosporales</taxon>
        <taxon>Streptomycetaceae</taxon>
        <taxon>Kitasatospora</taxon>
    </lineage>
</organism>
<feature type="domain" description="EamA" evidence="9">
    <location>
        <begin position="149"/>
        <end position="278"/>
    </location>
</feature>
<evidence type="ECO:0000256" key="6">
    <source>
        <dbReference type="ARBA" id="ARBA00023136"/>
    </source>
</evidence>
<evidence type="ECO:0000313" key="11">
    <source>
        <dbReference type="Proteomes" id="UP001500037"/>
    </source>
</evidence>
<dbReference type="Pfam" id="PF00892">
    <property type="entry name" value="EamA"/>
    <property type="match status" value="2"/>
</dbReference>
<feature type="transmembrane region" description="Helical" evidence="8">
    <location>
        <begin position="178"/>
        <end position="197"/>
    </location>
</feature>
<evidence type="ECO:0000256" key="8">
    <source>
        <dbReference type="SAM" id="Phobius"/>
    </source>
</evidence>
<proteinExistence type="inferred from homology"/>
<gene>
    <name evidence="10" type="ORF">GCM10009665_26340</name>
</gene>
<evidence type="ECO:0000256" key="7">
    <source>
        <dbReference type="SAM" id="MobiDB-lite"/>
    </source>
</evidence>
<feature type="region of interest" description="Disordered" evidence="7">
    <location>
        <begin position="283"/>
        <end position="330"/>
    </location>
</feature>
<comment type="caution">
    <text evidence="10">The sequence shown here is derived from an EMBL/GenBank/DDBJ whole genome shotgun (WGS) entry which is preliminary data.</text>
</comment>
<keyword evidence="11" id="KW-1185">Reference proteome</keyword>
<evidence type="ECO:0000256" key="4">
    <source>
        <dbReference type="ARBA" id="ARBA00022692"/>
    </source>
</evidence>
<keyword evidence="5 8" id="KW-1133">Transmembrane helix</keyword>
<feature type="transmembrane region" description="Helical" evidence="8">
    <location>
        <begin position="265"/>
        <end position="283"/>
    </location>
</feature>
<evidence type="ECO:0000256" key="2">
    <source>
        <dbReference type="ARBA" id="ARBA00007362"/>
    </source>
</evidence>
<feature type="transmembrane region" description="Helical" evidence="8">
    <location>
        <begin position="209"/>
        <end position="230"/>
    </location>
</feature>
<dbReference type="RefSeq" id="WP_344441630.1">
    <property type="nucleotide sequence ID" value="NZ_BAAALF010000036.1"/>
</dbReference>
<keyword evidence="3" id="KW-1003">Cell membrane</keyword>
<keyword evidence="4 8" id="KW-0812">Transmembrane</keyword>
<dbReference type="PANTHER" id="PTHR42920">
    <property type="entry name" value="OS03G0707200 PROTEIN-RELATED"/>
    <property type="match status" value="1"/>
</dbReference>
<evidence type="ECO:0000259" key="9">
    <source>
        <dbReference type="Pfam" id="PF00892"/>
    </source>
</evidence>
<dbReference type="InterPro" id="IPR000620">
    <property type="entry name" value="EamA_dom"/>
</dbReference>